<evidence type="ECO:0000256" key="1">
    <source>
        <dbReference type="ARBA" id="ARBA00011900"/>
    </source>
</evidence>
<dbReference type="eggNOG" id="arCOG02636">
    <property type="taxonomic scope" value="Archaea"/>
</dbReference>
<dbReference type="SUPFAM" id="SSF53335">
    <property type="entry name" value="S-adenosyl-L-methionine-dependent methyltransferases"/>
    <property type="match status" value="1"/>
</dbReference>
<protein>
    <recommendedName>
        <fullName evidence="1">site-specific DNA-methyltransferase (adenine-specific)</fullName>
        <ecNumber evidence="1">2.1.1.72</ecNumber>
    </recommendedName>
</protein>
<dbReference type="eggNOG" id="arCOG08946">
    <property type="taxonomic scope" value="Archaea"/>
</dbReference>
<proteinExistence type="predicted"/>
<evidence type="ECO:0000256" key="4">
    <source>
        <dbReference type="ARBA" id="ARBA00022691"/>
    </source>
</evidence>
<dbReference type="InterPro" id="IPR050953">
    <property type="entry name" value="N4_N6_ade-DNA_methylase"/>
</dbReference>
<evidence type="ECO:0000313" key="11">
    <source>
        <dbReference type="Proteomes" id="UP000007490"/>
    </source>
</evidence>
<name>F0TCA1_METLA</name>
<dbReference type="STRING" id="877455.Metbo_2153"/>
<organism evidence="10 11">
    <name type="scientific">Methanobacterium lacus (strain AL-21)</name>
    <dbReference type="NCBI Taxonomy" id="877455"/>
    <lineage>
        <taxon>Archaea</taxon>
        <taxon>Methanobacteriati</taxon>
        <taxon>Methanobacteriota</taxon>
        <taxon>Methanomada group</taxon>
        <taxon>Methanobacteria</taxon>
        <taxon>Methanobacteriales</taxon>
        <taxon>Methanobacteriaceae</taxon>
        <taxon>Methanobacterium</taxon>
    </lineage>
</organism>
<dbReference type="Gene3D" id="3.90.1570.30">
    <property type="match status" value="1"/>
</dbReference>
<gene>
    <name evidence="10" type="ordered locus">Metbo_2153</name>
</gene>
<evidence type="ECO:0000256" key="5">
    <source>
        <dbReference type="ARBA" id="ARBA00022747"/>
    </source>
</evidence>
<dbReference type="KEGG" id="mel:Metbo_2153"/>
<sequence>MSDVPVEIIELVNKFERNIEAYKDPSYKEEQLKQEFINPFFKALGWDVDNTAGAAPQYRDVIFEDSIKVSGGTRAPDYCFTLAGRKMFFVEAKKPSVNIDKDIKPSYQLRRYAWSAKLPLSILTDFEEFAIYDSRTRPKKTDRTSTGRIKYFTYKDYVEQWDFIYNTFSKDAVFKGTYDKYAESTKKKKGTTLVDDEFLSEIESWRELLAKEIALKNSDLTVDELNYSVQQIIDRIIFLRMGEDRGAEKYGQLRNLLDKPEIYQELCELWKEADQKYNSGLFHFKDEKGQNSLPDILTPHLKIKDGVFKQIIKNLYYPDSPYEFSVLSPEILGNVYEQFLGKVIRLTQGHRAKIEEKPEVKKAGGVYYTPQYIVEYIVKNTVGKLCEGKTPQKVSELRILDPACGSGSFLLGAYNYLLNWHHEYYINLKNKNRLKDQIYKGKNNEWHLTVKEKKRILLNNIYGVDIDHQAVEVTKLSLLLKVLEGENKDVIEAQQKLFKERALPNLEDNIKCGNSLIGPEIYDDSKFDLKQEDIKRINPFDWKNEFSDVFNNGGFDTVIGNPPYIRIQAMKEWAPIEVEFYKEKYYSASKGNYDIYVVFVEKGLELLNEKGLMSYILPHKFFNAKYGQQLRLIISDGENLNKVVHFGDQQVFENATTYTCLLFLSKSKQKKFSYVKVEELGKWRISKEAKSGIVSGNKVKADEWNFFVGPNAEILNKLQEMPIKLGNITKKIFQGLITGSDPVFLLNYLGNDEYYSDATNKKYKLEKELMHPLCKGSVNLKRYHVSEITKHILFPYKIEKDKAVLLSKKELSTNYSNIWNYLNDNKKLLESRERGKWKNDRWYALGRTQNLNQMEQIKILTPSIANSASYSLDLEDYFYFVGSGGGGGGGYGIILQNTDVKEYQYILGLLNSKLLDIYLKECSSRFRGGYFAYNKQYIEKLPIPELNTDPNDITIIHDSIVTMVEKMLQLHKDIDIARTPQSKELIQRQIDATDKQIDKLVYELYGLTEDEIKIVEEMNEG</sequence>
<dbReference type="REBASE" id="33854">
    <property type="entry name" value="Msp21ORF2153P"/>
</dbReference>
<dbReference type="InterPro" id="IPR002052">
    <property type="entry name" value="DNA_methylase_N6_adenine_CS"/>
</dbReference>
<dbReference type="EC" id="2.1.1.72" evidence="1"/>
<evidence type="ECO:0000313" key="10">
    <source>
        <dbReference type="EMBL" id="ADZ10368.1"/>
    </source>
</evidence>
<dbReference type="Proteomes" id="UP000007490">
    <property type="component" value="Chromosome"/>
</dbReference>
<evidence type="ECO:0000259" key="9">
    <source>
        <dbReference type="Pfam" id="PF12950"/>
    </source>
</evidence>
<dbReference type="InterPro" id="IPR025931">
    <property type="entry name" value="TaqI_C"/>
</dbReference>
<keyword evidence="6" id="KW-0238">DNA-binding</keyword>
<dbReference type="GO" id="GO:0009036">
    <property type="term" value="F:type II site-specific deoxyribonuclease activity"/>
    <property type="evidence" value="ECO:0007669"/>
    <property type="project" value="UniProtKB-EC"/>
</dbReference>
<dbReference type="Pfam" id="PF12950">
    <property type="entry name" value="TaqI_C"/>
    <property type="match status" value="1"/>
</dbReference>
<dbReference type="GO" id="GO:0009007">
    <property type="term" value="F:site-specific DNA-methyltransferase (adenine-specific) activity"/>
    <property type="evidence" value="ECO:0007669"/>
    <property type="project" value="UniProtKB-EC"/>
</dbReference>
<dbReference type="InterPro" id="IPR011639">
    <property type="entry name" value="MethylTrfase_TaqI-like_dom"/>
</dbReference>
<evidence type="ECO:0000256" key="7">
    <source>
        <dbReference type="ARBA" id="ARBA00047942"/>
    </source>
</evidence>
<dbReference type="GO" id="GO:0005524">
    <property type="term" value="F:ATP binding"/>
    <property type="evidence" value="ECO:0007669"/>
    <property type="project" value="UniProtKB-KW"/>
</dbReference>
<dbReference type="GO" id="GO:0003677">
    <property type="term" value="F:DNA binding"/>
    <property type="evidence" value="ECO:0007669"/>
    <property type="project" value="UniProtKB-KW"/>
</dbReference>
<dbReference type="PANTHER" id="PTHR33841:SF1">
    <property type="entry name" value="DNA METHYLTRANSFERASE A"/>
    <property type="match status" value="1"/>
</dbReference>
<evidence type="ECO:0000259" key="8">
    <source>
        <dbReference type="Pfam" id="PF07669"/>
    </source>
</evidence>
<keyword evidence="11" id="KW-1185">Reference proteome</keyword>
<keyword evidence="10" id="KW-0378">Hydrolase</keyword>
<dbReference type="PROSITE" id="PS00092">
    <property type="entry name" value="N6_MTASE"/>
    <property type="match status" value="1"/>
</dbReference>
<dbReference type="PRINTS" id="PR00507">
    <property type="entry name" value="N12N6MTFRASE"/>
</dbReference>
<dbReference type="GeneID" id="10278616"/>
<dbReference type="PANTHER" id="PTHR33841">
    <property type="entry name" value="DNA METHYLTRANSFERASE YEEA-RELATED"/>
    <property type="match status" value="1"/>
</dbReference>
<feature type="domain" description="Type II methyltransferase M.TaqI-like" evidence="8">
    <location>
        <begin position="459"/>
        <end position="652"/>
    </location>
</feature>
<dbReference type="eggNOG" id="arCOG02635">
    <property type="taxonomic scope" value="Archaea"/>
</dbReference>
<accession>F0TCA1</accession>
<keyword evidence="5" id="KW-0680">Restriction system</keyword>
<dbReference type="Pfam" id="PF07669">
    <property type="entry name" value="Eco57I"/>
    <property type="match status" value="1"/>
</dbReference>
<reference evidence="11" key="1">
    <citation type="submission" date="2011-02" db="EMBL/GenBank/DDBJ databases">
        <title>Complete sequence of Methanobacterium sp. AL-21.</title>
        <authorList>
            <consortium name="US DOE Joint Genome Institute"/>
            <person name="Lucas S."/>
            <person name="Copeland A."/>
            <person name="Lapidus A."/>
            <person name="Cheng J.-F."/>
            <person name="Goodwin L."/>
            <person name="Pitluck S."/>
            <person name="Chertkov O."/>
            <person name="Detter J.C."/>
            <person name="Han C."/>
            <person name="Tapia R."/>
            <person name="Land M."/>
            <person name="Hauser L."/>
            <person name="Kyrpides N."/>
            <person name="Ivanova N."/>
            <person name="Mikhailova N."/>
            <person name="Pagani I."/>
            <person name="Cadillo-Quiroz H."/>
            <person name="Imachi H."/>
            <person name="Zinder S."/>
            <person name="Liu W."/>
            <person name="Woyke T."/>
        </authorList>
    </citation>
    <scope>NUCLEOTIDE SEQUENCE [LARGE SCALE GENOMIC DNA]</scope>
    <source>
        <strain evidence="11">AL-21</strain>
    </source>
</reference>
<keyword evidence="2" id="KW-0489">Methyltransferase</keyword>
<dbReference type="InterPro" id="IPR029063">
    <property type="entry name" value="SAM-dependent_MTases_sf"/>
</dbReference>
<dbReference type="GO" id="GO:0032259">
    <property type="term" value="P:methylation"/>
    <property type="evidence" value="ECO:0007669"/>
    <property type="project" value="UniProtKB-KW"/>
</dbReference>
<keyword evidence="4" id="KW-0949">S-adenosyl-L-methionine</keyword>
<evidence type="ECO:0000256" key="3">
    <source>
        <dbReference type="ARBA" id="ARBA00022679"/>
    </source>
</evidence>
<dbReference type="AlphaFoldDB" id="F0TCA1"/>
<dbReference type="GO" id="GO:0009035">
    <property type="term" value="F:type I site-specific deoxyribonuclease activity"/>
    <property type="evidence" value="ECO:0007669"/>
    <property type="project" value="UniProtKB-EC"/>
</dbReference>
<reference evidence="10 11" key="2">
    <citation type="journal article" date="2014" name="Int. J. Syst. Evol. Microbiol.">
        <title>Methanobacterium paludis sp. nov. and a novel strain of Methanobacterium lacus isolated from northern peatlands.</title>
        <authorList>
            <person name="Cadillo-Quiroz H."/>
            <person name="Brauer S.L."/>
            <person name="Goodson N."/>
            <person name="Yavitt J.B."/>
            <person name="Zinder S.H."/>
        </authorList>
    </citation>
    <scope>NUCLEOTIDE SEQUENCE [LARGE SCALE GENOMIC DNA]</scope>
    <source>
        <strain evidence="10 11">AL-21</strain>
    </source>
</reference>
<dbReference type="GO" id="GO:0009307">
    <property type="term" value="P:DNA restriction-modification system"/>
    <property type="evidence" value="ECO:0007669"/>
    <property type="project" value="UniProtKB-KW"/>
</dbReference>
<keyword evidence="3" id="KW-0808">Transferase</keyword>
<evidence type="ECO:0000256" key="6">
    <source>
        <dbReference type="ARBA" id="ARBA00023125"/>
    </source>
</evidence>
<feature type="domain" description="TaqI-like C-terminal specificity" evidence="9">
    <location>
        <begin position="812"/>
        <end position="943"/>
    </location>
</feature>
<dbReference type="OrthoDB" id="70888at2157"/>
<evidence type="ECO:0000256" key="2">
    <source>
        <dbReference type="ARBA" id="ARBA00022603"/>
    </source>
</evidence>
<dbReference type="Gene3D" id="3.40.50.150">
    <property type="entry name" value="Vaccinia Virus protein VP39"/>
    <property type="match status" value="1"/>
</dbReference>
<dbReference type="EMBL" id="CP002551">
    <property type="protein sequence ID" value="ADZ10368.1"/>
    <property type="molecule type" value="Genomic_DNA"/>
</dbReference>
<comment type="catalytic activity">
    <reaction evidence="7">
        <text>a 2'-deoxyadenosine in DNA + S-adenosyl-L-methionine = an N(6)-methyl-2'-deoxyadenosine in DNA + S-adenosyl-L-homocysteine + H(+)</text>
        <dbReference type="Rhea" id="RHEA:15197"/>
        <dbReference type="Rhea" id="RHEA-COMP:12418"/>
        <dbReference type="Rhea" id="RHEA-COMP:12419"/>
        <dbReference type="ChEBI" id="CHEBI:15378"/>
        <dbReference type="ChEBI" id="CHEBI:57856"/>
        <dbReference type="ChEBI" id="CHEBI:59789"/>
        <dbReference type="ChEBI" id="CHEBI:90615"/>
        <dbReference type="ChEBI" id="CHEBI:90616"/>
        <dbReference type="EC" id="2.1.1.72"/>
    </reaction>
</comment>
<dbReference type="eggNOG" id="arCOG05724">
    <property type="taxonomic scope" value="Archaea"/>
</dbReference>
<dbReference type="HOGENOM" id="CLU_002539_2_1_2"/>
<dbReference type="RefSeq" id="WP_013645719.1">
    <property type="nucleotide sequence ID" value="NC_015216.1"/>
</dbReference>